<sequence length="111" mass="13145">MAIGEIFLTAFIQMLFEKLSSRDLWNFRRRERIHTLLTKWKKMLEQIEAVLADAEHKQMTNQEGIRLWLEDLEDLAYDLDDVLDEFATEALRRKVTEESRASNSKGEVSDR</sequence>
<dbReference type="GO" id="GO:0000166">
    <property type="term" value="F:nucleotide binding"/>
    <property type="evidence" value="ECO:0007669"/>
    <property type="project" value="UniProtKB-KW"/>
</dbReference>
<dbReference type="InterPro" id="IPR041118">
    <property type="entry name" value="Rx_N"/>
</dbReference>
<evidence type="ECO:0000313" key="5">
    <source>
        <dbReference type="EMBL" id="KAG5539281.1"/>
    </source>
</evidence>
<dbReference type="Proteomes" id="UP000823749">
    <property type="component" value="Chromosome 7"/>
</dbReference>
<keyword evidence="1" id="KW-0677">Repeat</keyword>
<comment type="caution">
    <text evidence="5">The sequence shown here is derived from an EMBL/GenBank/DDBJ whole genome shotgun (WGS) entry which is preliminary data.</text>
</comment>
<dbReference type="AlphaFoldDB" id="A0AAV6JDM8"/>
<accession>A0AAV6JDM8</accession>
<evidence type="ECO:0000259" key="4">
    <source>
        <dbReference type="Pfam" id="PF18052"/>
    </source>
</evidence>
<dbReference type="EMBL" id="JACTNZ010000007">
    <property type="protein sequence ID" value="KAG5539281.1"/>
    <property type="molecule type" value="Genomic_DNA"/>
</dbReference>
<keyword evidence="3" id="KW-0611">Plant defense</keyword>
<proteinExistence type="predicted"/>
<reference evidence="5" key="1">
    <citation type="submission" date="2020-08" db="EMBL/GenBank/DDBJ databases">
        <title>Plant Genome Project.</title>
        <authorList>
            <person name="Zhang R.-G."/>
        </authorList>
    </citation>
    <scope>NUCLEOTIDE SEQUENCE</scope>
    <source>
        <strain evidence="5">WSP0</strain>
        <tissue evidence="5">Leaf</tissue>
    </source>
</reference>
<organism evidence="5 6">
    <name type="scientific">Rhododendron griersonianum</name>
    <dbReference type="NCBI Taxonomy" id="479676"/>
    <lineage>
        <taxon>Eukaryota</taxon>
        <taxon>Viridiplantae</taxon>
        <taxon>Streptophyta</taxon>
        <taxon>Embryophyta</taxon>
        <taxon>Tracheophyta</taxon>
        <taxon>Spermatophyta</taxon>
        <taxon>Magnoliopsida</taxon>
        <taxon>eudicotyledons</taxon>
        <taxon>Gunneridae</taxon>
        <taxon>Pentapetalae</taxon>
        <taxon>asterids</taxon>
        <taxon>Ericales</taxon>
        <taxon>Ericaceae</taxon>
        <taxon>Ericoideae</taxon>
        <taxon>Rhodoreae</taxon>
        <taxon>Rhododendron</taxon>
    </lineage>
</organism>
<feature type="domain" description="Disease resistance N-terminal" evidence="4">
    <location>
        <begin position="8"/>
        <end position="99"/>
    </location>
</feature>
<evidence type="ECO:0000313" key="6">
    <source>
        <dbReference type="Proteomes" id="UP000823749"/>
    </source>
</evidence>
<evidence type="ECO:0000256" key="1">
    <source>
        <dbReference type="ARBA" id="ARBA00022737"/>
    </source>
</evidence>
<keyword evidence="6" id="KW-1185">Reference proteome</keyword>
<protein>
    <recommendedName>
        <fullName evidence="4">Disease resistance N-terminal domain-containing protein</fullName>
    </recommendedName>
</protein>
<gene>
    <name evidence="5" type="ORF">RHGRI_019743</name>
</gene>
<keyword evidence="2" id="KW-0547">Nucleotide-binding</keyword>
<dbReference type="Gene3D" id="1.20.5.4130">
    <property type="match status" value="1"/>
</dbReference>
<evidence type="ECO:0000256" key="2">
    <source>
        <dbReference type="ARBA" id="ARBA00022741"/>
    </source>
</evidence>
<name>A0AAV6JDM8_9ERIC</name>
<evidence type="ECO:0000256" key="3">
    <source>
        <dbReference type="ARBA" id="ARBA00022821"/>
    </source>
</evidence>
<dbReference type="GO" id="GO:0006952">
    <property type="term" value="P:defense response"/>
    <property type="evidence" value="ECO:0007669"/>
    <property type="project" value="UniProtKB-KW"/>
</dbReference>
<dbReference type="Pfam" id="PF18052">
    <property type="entry name" value="Rx_N"/>
    <property type="match status" value="1"/>
</dbReference>